<gene>
    <name evidence="1" type="ORF">CRENBAI_017208</name>
</gene>
<organism evidence="1 2">
    <name type="scientific">Crenichthys baileyi</name>
    <name type="common">White River springfish</name>
    <dbReference type="NCBI Taxonomy" id="28760"/>
    <lineage>
        <taxon>Eukaryota</taxon>
        <taxon>Metazoa</taxon>
        <taxon>Chordata</taxon>
        <taxon>Craniata</taxon>
        <taxon>Vertebrata</taxon>
        <taxon>Euteleostomi</taxon>
        <taxon>Actinopterygii</taxon>
        <taxon>Neopterygii</taxon>
        <taxon>Teleostei</taxon>
        <taxon>Neoteleostei</taxon>
        <taxon>Acanthomorphata</taxon>
        <taxon>Ovalentaria</taxon>
        <taxon>Atherinomorphae</taxon>
        <taxon>Cyprinodontiformes</taxon>
        <taxon>Goodeidae</taxon>
        <taxon>Crenichthys</taxon>
    </lineage>
</organism>
<proteinExistence type="predicted"/>
<dbReference type="AlphaFoldDB" id="A0AAV9RCK1"/>
<keyword evidence="2" id="KW-1185">Reference proteome</keyword>
<accession>A0AAV9RCK1</accession>
<dbReference type="EMBL" id="JAHHUM010002056">
    <property type="protein sequence ID" value="KAK5606679.1"/>
    <property type="molecule type" value="Genomic_DNA"/>
</dbReference>
<protein>
    <submittedName>
        <fullName evidence="1">Uncharacterized protein</fullName>
    </submittedName>
</protein>
<reference evidence="1 2" key="1">
    <citation type="submission" date="2021-06" db="EMBL/GenBank/DDBJ databases">
        <authorList>
            <person name="Palmer J.M."/>
        </authorList>
    </citation>
    <scope>NUCLEOTIDE SEQUENCE [LARGE SCALE GENOMIC DNA]</scope>
    <source>
        <strain evidence="1 2">MEX-2019</strain>
        <tissue evidence="1">Muscle</tissue>
    </source>
</reference>
<comment type="caution">
    <text evidence="1">The sequence shown here is derived from an EMBL/GenBank/DDBJ whole genome shotgun (WGS) entry which is preliminary data.</text>
</comment>
<name>A0AAV9RCK1_9TELE</name>
<evidence type="ECO:0000313" key="2">
    <source>
        <dbReference type="Proteomes" id="UP001311232"/>
    </source>
</evidence>
<dbReference type="Proteomes" id="UP001311232">
    <property type="component" value="Unassembled WGS sequence"/>
</dbReference>
<sequence length="103" mass="11770">MAMPWYSPLNIKGNEVTRHLQLRARRQVRNNSSHLGDEDISVRDIMKGITQLREKVDNIDQQDPGDCLTPRKRYRTAAPGRWLKAPVCEFASGRWVIALLDAG</sequence>
<evidence type="ECO:0000313" key="1">
    <source>
        <dbReference type="EMBL" id="KAK5606679.1"/>
    </source>
</evidence>